<evidence type="ECO:0000313" key="2">
    <source>
        <dbReference type="EMBL" id="OBZ76110.1"/>
    </source>
</evidence>
<proteinExistence type="predicted"/>
<feature type="transmembrane region" description="Helical" evidence="1">
    <location>
        <begin position="219"/>
        <end position="245"/>
    </location>
</feature>
<keyword evidence="1" id="KW-0812">Transmembrane</keyword>
<sequence>MAVTALLVSQAVKRILIPCLTVPSCLHRAHKALHSGRIFSHKRLEFHLKYSSPHSSCAEEASPPIYQEQVRDSQTQEIDLTCNVEVIKATGRLSWMEICQEMPVVIHGRTIAKSDKCERLQNGDIKGHWLVNFDEPACRPYWGDLYDKGCIEGGSGMKRVEARIWGLKSGEDWAALCGSTSATIDGRWFDRPTRCEWRGIFHGMVGCGNSQVSGVGNLFFVHATVLCIFLDVLPWTAGVLLYFVAVRA</sequence>
<evidence type="ECO:0000256" key="1">
    <source>
        <dbReference type="SAM" id="Phobius"/>
    </source>
</evidence>
<dbReference type="Proteomes" id="UP000092993">
    <property type="component" value="Unassembled WGS sequence"/>
</dbReference>
<comment type="caution">
    <text evidence="2">The sequence shown here is derived from an EMBL/GenBank/DDBJ whole genome shotgun (WGS) entry which is preliminary data.</text>
</comment>
<organism evidence="2 3">
    <name type="scientific">Grifola frondosa</name>
    <name type="common">Maitake</name>
    <name type="synonym">Polyporus frondosus</name>
    <dbReference type="NCBI Taxonomy" id="5627"/>
    <lineage>
        <taxon>Eukaryota</taxon>
        <taxon>Fungi</taxon>
        <taxon>Dikarya</taxon>
        <taxon>Basidiomycota</taxon>
        <taxon>Agaricomycotina</taxon>
        <taxon>Agaricomycetes</taxon>
        <taxon>Polyporales</taxon>
        <taxon>Grifolaceae</taxon>
        <taxon>Grifola</taxon>
    </lineage>
</organism>
<protein>
    <submittedName>
        <fullName evidence="2">Uncharacterized protein</fullName>
    </submittedName>
</protein>
<gene>
    <name evidence="2" type="ORF">A0H81_03926</name>
</gene>
<accession>A0A1C7MGZ4</accession>
<dbReference type="OrthoDB" id="3153758at2759"/>
<keyword evidence="1" id="KW-0472">Membrane</keyword>
<reference evidence="2 3" key="1">
    <citation type="submission" date="2016-03" db="EMBL/GenBank/DDBJ databases">
        <title>Whole genome sequencing of Grifola frondosa 9006-11.</title>
        <authorList>
            <person name="Min B."/>
            <person name="Park H."/>
            <person name="Kim J.-G."/>
            <person name="Cho H."/>
            <person name="Oh Y.-L."/>
            <person name="Kong W.-S."/>
            <person name="Choi I.-G."/>
        </authorList>
    </citation>
    <scope>NUCLEOTIDE SEQUENCE [LARGE SCALE GENOMIC DNA]</scope>
    <source>
        <strain evidence="2 3">9006-11</strain>
    </source>
</reference>
<evidence type="ECO:0000313" key="3">
    <source>
        <dbReference type="Proteomes" id="UP000092993"/>
    </source>
</evidence>
<dbReference type="STRING" id="5627.A0A1C7MGZ4"/>
<name>A0A1C7MGZ4_GRIFR</name>
<keyword evidence="1" id="KW-1133">Transmembrane helix</keyword>
<dbReference type="AlphaFoldDB" id="A0A1C7MGZ4"/>
<dbReference type="EMBL" id="LUGG01000003">
    <property type="protein sequence ID" value="OBZ76110.1"/>
    <property type="molecule type" value="Genomic_DNA"/>
</dbReference>
<keyword evidence="3" id="KW-1185">Reference proteome</keyword>